<dbReference type="GO" id="GO:0005886">
    <property type="term" value="C:plasma membrane"/>
    <property type="evidence" value="ECO:0007669"/>
    <property type="project" value="UniProtKB-SubCell"/>
</dbReference>
<dbReference type="PATRIC" id="fig|1136941.3.peg.142"/>
<keyword evidence="10" id="KW-1185">Reference proteome</keyword>
<dbReference type="InterPro" id="IPR038523">
    <property type="entry name" value="AmiSUreI_transpt_sf"/>
</dbReference>
<evidence type="ECO:0000313" key="9">
    <source>
        <dbReference type="EMBL" id="ALG83295.1"/>
    </source>
</evidence>
<evidence type="ECO:0000313" key="10">
    <source>
        <dbReference type="Proteomes" id="UP000063789"/>
    </source>
</evidence>
<evidence type="ECO:0000256" key="4">
    <source>
        <dbReference type="ARBA" id="ARBA00022475"/>
    </source>
</evidence>
<feature type="transmembrane region" description="Helical" evidence="8">
    <location>
        <begin position="170"/>
        <end position="192"/>
    </location>
</feature>
<evidence type="ECO:0000256" key="7">
    <source>
        <dbReference type="ARBA" id="ARBA00023136"/>
    </source>
</evidence>
<evidence type="ECO:0000256" key="2">
    <source>
        <dbReference type="ARBA" id="ARBA00010068"/>
    </source>
</evidence>
<reference evidence="10" key="1">
    <citation type="submission" date="2015-06" db="EMBL/GenBank/DDBJ databases">
        <title>Complete genome sequence and metabolic analysis of phthalate degradation pathway in Gordonia sp. QH-11.</title>
        <authorList>
            <person name="Jin D."/>
            <person name="Kong X."/>
            <person name="Bai Z."/>
        </authorList>
    </citation>
    <scope>NUCLEOTIDE SEQUENCE [LARGE SCALE GENOMIC DNA]</scope>
    <source>
        <strain evidence="10">QH-11</strain>
    </source>
</reference>
<dbReference type="EMBL" id="CP011853">
    <property type="protein sequence ID" value="ALG83295.1"/>
    <property type="molecule type" value="Genomic_DNA"/>
</dbReference>
<dbReference type="InterPro" id="IPR003211">
    <property type="entry name" value="AmiSUreI_transpt"/>
</dbReference>
<protein>
    <submittedName>
        <fullName evidence="9">Amidase substrates transport protein</fullName>
    </submittedName>
</protein>
<accession>A0A0N7FU40</accession>
<keyword evidence="3" id="KW-0813">Transport</keyword>
<dbReference type="Pfam" id="PF02293">
    <property type="entry name" value="AmiS_UreI"/>
    <property type="match status" value="1"/>
</dbReference>
<feature type="transmembrane region" description="Helical" evidence="8">
    <location>
        <begin position="88"/>
        <end position="107"/>
    </location>
</feature>
<dbReference type="Gene3D" id="1.25.40.600">
    <property type="match status" value="1"/>
</dbReference>
<evidence type="ECO:0000256" key="1">
    <source>
        <dbReference type="ARBA" id="ARBA00004651"/>
    </source>
</evidence>
<dbReference type="KEGG" id="goq:ACH46_00700"/>
<comment type="subcellular location">
    <subcellularLocation>
        <location evidence="1">Cell membrane</location>
        <topology evidence="1">Multi-pass membrane protein</topology>
    </subcellularLocation>
</comment>
<evidence type="ECO:0000256" key="8">
    <source>
        <dbReference type="SAM" id="Phobius"/>
    </source>
</evidence>
<evidence type="ECO:0000256" key="6">
    <source>
        <dbReference type="ARBA" id="ARBA00022989"/>
    </source>
</evidence>
<evidence type="ECO:0000256" key="5">
    <source>
        <dbReference type="ARBA" id="ARBA00022692"/>
    </source>
</evidence>
<dbReference type="RefSeq" id="WP_082399292.1">
    <property type="nucleotide sequence ID" value="NZ_CP011853.1"/>
</dbReference>
<gene>
    <name evidence="9" type="ORF">ACH46_00700</name>
</gene>
<keyword evidence="4" id="KW-1003">Cell membrane</keyword>
<feature type="transmembrane region" description="Helical" evidence="8">
    <location>
        <begin position="114"/>
        <end position="133"/>
    </location>
</feature>
<feature type="transmembrane region" description="Helical" evidence="8">
    <location>
        <begin position="58"/>
        <end position="76"/>
    </location>
</feature>
<dbReference type="AlphaFoldDB" id="A0A0N7FU40"/>
<proteinExistence type="inferred from homology"/>
<feature type="transmembrane region" description="Helical" evidence="8">
    <location>
        <begin position="31"/>
        <end position="51"/>
    </location>
</feature>
<dbReference type="Proteomes" id="UP000063789">
    <property type="component" value="Chromosome"/>
</dbReference>
<keyword evidence="5 8" id="KW-0812">Transmembrane</keyword>
<sequence>MSSLALVFVGAVLLANGLVFLGPMSARAAVPVNLLVGALIVTTSLLGAVPAGLDDRMALFGALGFCVFGFTYLSVATSTLLNADGSGVGWYCGWAAVMSAVLAVVNFSEGDPRLAWLWVSWIALFAAFFLAAFTGSDRFGRAAGAVSVIQSVTTGTIPGLLMINGSWADFSVVVIAVVQVLGILGYLAVLVMPARVREGSVRTGS</sequence>
<dbReference type="STRING" id="1136941.ACH46_00700"/>
<reference evidence="9 10" key="2">
    <citation type="journal article" date="2017" name="Int. J. Syst. Evol. Microbiol.">
        <title>Gordonia phthalatica sp. nov., a di-n-butyl phthalate-degrading bacterium isolated from activated sludge.</title>
        <authorList>
            <person name="Jin D."/>
            <person name="Kong X."/>
            <person name="Jia M."/>
            <person name="Yu X."/>
            <person name="Wang X."/>
            <person name="Zhuang X."/>
            <person name="Deng Y."/>
            <person name="Bai Z."/>
        </authorList>
    </citation>
    <scope>NUCLEOTIDE SEQUENCE [LARGE SCALE GENOMIC DNA]</scope>
    <source>
        <strain evidence="9 10">QH-11</strain>
    </source>
</reference>
<keyword evidence="7 8" id="KW-0472">Membrane</keyword>
<evidence type="ECO:0000256" key="3">
    <source>
        <dbReference type="ARBA" id="ARBA00022448"/>
    </source>
</evidence>
<dbReference type="OrthoDB" id="6636366at2"/>
<comment type="similarity">
    <text evidence="2">Belongs to the AmiS/UreI family.</text>
</comment>
<keyword evidence="6 8" id="KW-1133">Transmembrane helix</keyword>
<organism evidence="9 10">
    <name type="scientific">Gordonia phthalatica</name>
    <dbReference type="NCBI Taxonomy" id="1136941"/>
    <lineage>
        <taxon>Bacteria</taxon>
        <taxon>Bacillati</taxon>
        <taxon>Actinomycetota</taxon>
        <taxon>Actinomycetes</taxon>
        <taxon>Mycobacteriales</taxon>
        <taxon>Gordoniaceae</taxon>
        <taxon>Gordonia</taxon>
    </lineage>
</organism>
<name>A0A0N7FU40_9ACTN</name>